<keyword evidence="2" id="KW-0812">Transmembrane</keyword>
<keyword evidence="2" id="KW-0472">Membrane</keyword>
<evidence type="ECO:0000313" key="3">
    <source>
        <dbReference type="EMBL" id="GLW90562.1"/>
    </source>
</evidence>
<dbReference type="EMBL" id="BSSD01000001">
    <property type="protein sequence ID" value="GLW90562.1"/>
    <property type="molecule type" value="Genomic_DNA"/>
</dbReference>
<comment type="caution">
    <text evidence="3">The sequence shown here is derived from an EMBL/GenBank/DDBJ whole genome shotgun (WGS) entry which is preliminary data.</text>
</comment>
<evidence type="ECO:0000313" key="4">
    <source>
        <dbReference type="Proteomes" id="UP001165042"/>
    </source>
</evidence>
<keyword evidence="4" id="KW-1185">Reference proteome</keyword>
<accession>A0A9W6QL42</accession>
<evidence type="ECO:0000256" key="2">
    <source>
        <dbReference type="SAM" id="Phobius"/>
    </source>
</evidence>
<gene>
    <name evidence="3" type="ORF">Aglo03_13780</name>
</gene>
<feature type="transmembrane region" description="Helical" evidence="2">
    <location>
        <begin position="119"/>
        <end position="138"/>
    </location>
</feature>
<reference evidence="3" key="1">
    <citation type="submission" date="2023-02" db="EMBL/GenBank/DDBJ databases">
        <title>Actinokineospora globicatena NBRC 15670.</title>
        <authorList>
            <person name="Ichikawa N."/>
            <person name="Sato H."/>
            <person name="Tonouchi N."/>
        </authorList>
    </citation>
    <scope>NUCLEOTIDE SEQUENCE</scope>
    <source>
        <strain evidence="3">NBRC 15670</strain>
    </source>
</reference>
<evidence type="ECO:0000256" key="1">
    <source>
        <dbReference type="SAM" id="MobiDB-lite"/>
    </source>
</evidence>
<sequence length="142" mass="15025">MAVLGDRQGPPPSTTAHPCGKRPLPGTAGGVIVATLGLMGTRRTLWVFAALLATTAVAAYAVGLFVWLLWETDEVCGHQFAYDGAPLREMRTSLLPLTNTCVFEDSATYSDIPAWVNPVFFGSLVTSAACAATAAWIGRTPR</sequence>
<organism evidence="3 4">
    <name type="scientific">Actinokineospora globicatena</name>
    <dbReference type="NCBI Taxonomy" id="103729"/>
    <lineage>
        <taxon>Bacteria</taxon>
        <taxon>Bacillati</taxon>
        <taxon>Actinomycetota</taxon>
        <taxon>Actinomycetes</taxon>
        <taxon>Pseudonocardiales</taxon>
        <taxon>Pseudonocardiaceae</taxon>
        <taxon>Actinokineospora</taxon>
    </lineage>
</organism>
<feature type="region of interest" description="Disordered" evidence="1">
    <location>
        <begin position="1"/>
        <end position="22"/>
    </location>
</feature>
<keyword evidence="2" id="KW-1133">Transmembrane helix</keyword>
<feature type="transmembrane region" description="Helical" evidence="2">
    <location>
        <begin position="45"/>
        <end position="70"/>
    </location>
</feature>
<proteinExistence type="predicted"/>
<dbReference type="Proteomes" id="UP001165042">
    <property type="component" value="Unassembled WGS sequence"/>
</dbReference>
<dbReference type="AlphaFoldDB" id="A0A9W6QL42"/>
<protein>
    <submittedName>
        <fullName evidence="3">Uncharacterized protein</fullName>
    </submittedName>
</protein>
<name>A0A9W6QL42_9PSEU</name>